<keyword evidence="1" id="KW-1133">Transmembrane helix</keyword>
<dbReference type="InterPro" id="IPR048530">
    <property type="entry name" value="FAM171_N"/>
</dbReference>
<reference evidence="3" key="1">
    <citation type="submission" date="2021-04" db="EMBL/GenBank/DDBJ databases">
        <authorList>
            <consortium name="Wellcome Sanger Institute Data Sharing"/>
        </authorList>
    </citation>
    <scope>NUCLEOTIDE SEQUENCE [LARGE SCALE GENOMIC DNA]</scope>
</reference>
<keyword evidence="4" id="KW-1185">Reference proteome</keyword>
<sequence>MCAVSSCLHCCCSIMLSFVVTNGCFSLILTLFLPTIGYSFNLKVQVSDMLSQQSLSQTVVDVYVNYTRAHTALTGDDGGILLNVPYRSGLPITVMASKDGYVSALLPCVASRMPIFSSVTMSLLGLNQGNLWFFEESVLITGKTSDSPSQPVVRFPRSLLNLTDNSNVTSVKAYLTIPKLTSDDGIVSEPTQRKC</sequence>
<dbReference type="AlphaFoldDB" id="A0A665VFC3"/>
<proteinExistence type="predicted"/>
<accession>A0A665VFC3</accession>
<evidence type="ECO:0000256" key="1">
    <source>
        <dbReference type="SAM" id="Phobius"/>
    </source>
</evidence>
<dbReference type="OMA" id="HCCCSIM"/>
<dbReference type="InParanoid" id="A0A665VFC3"/>
<keyword evidence="1" id="KW-0812">Transmembrane</keyword>
<feature type="domain" description="FAM171 N-terminal" evidence="2">
    <location>
        <begin position="41"/>
        <end position="179"/>
    </location>
</feature>
<dbReference type="InterPro" id="IPR018890">
    <property type="entry name" value="FAM171"/>
</dbReference>
<evidence type="ECO:0000313" key="4">
    <source>
        <dbReference type="Proteomes" id="UP000472264"/>
    </source>
</evidence>
<reference evidence="3" key="3">
    <citation type="submission" date="2025-09" db="UniProtKB">
        <authorList>
            <consortium name="Ensembl"/>
        </authorList>
    </citation>
    <scope>IDENTIFICATION</scope>
</reference>
<dbReference type="Pfam" id="PF10577">
    <property type="entry name" value="FAM171A1-2-B_N"/>
    <property type="match status" value="1"/>
</dbReference>
<dbReference type="Ensembl" id="ENSENLT00000031341.1">
    <property type="protein sequence ID" value="ENSENLP00000030458.1"/>
    <property type="gene ID" value="ENSENLG00000013508.1"/>
</dbReference>
<dbReference type="Proteomes" id="UP000472264">
    <property type="component" value="Chromosome 21"/>
</dbReference>
<protein>
    <recommendedName>
        <fullName evidence="2">FAM171 N-terminal domain-containing protein</fullName>
    </recommendedName>
</protein>
<dbReference type="PANTHER" id="PTHR31626">
    <property type="entry name" value="SUSHI DOMAIN-CONTAINING PROTEIN"/>
    <property type="match status" value="1"/>
</dbReference>
<reference evidence="3" key="2">
    <citation type="submission" date="2025-08" db="UniProtKB">
        <authorList>
            <consortium name="Ensembl"/>
        </authorList>
    </citation>
    <scope>IDENTIFICATION</scope>
</reference>
<name>A0A665VFC3_ECHNA</name>
<evidence type="ECO:0000313" key="3">
    <source>
        <dbReference type="Ensembl" id="ENSENLP00000030458.1"/>
    </source>
</evidence>
<dbReference type="PANTHER" id="PTHR31626:SF2">
    <property type="entry name" value="PROTEIN FAM171B"/>
    <property type="match status" value="1"/>
</dbReference>
<evidence type="ECO:0000259" key="2">
    <source>
        <dbReference type="Pfam" id="PF10577"/>
    </source>
</evidence>
<keyword evidence="1" id="KW-0472">Membrane</keyword>
<organism evidence="3 4">
    <name type="scientific">Echeneis naucrates</name>
    <name type="common">Live sharksucker</name>
    <dbReference type="NCBI Taxonomy" id="173247"/>
    <lineage>
        <taxon>Eukaryota</taxon>
        <taxon>Metazoa</taxon>
        <taxon>Chordata</taxon>
        <taxon>Craniata</taxon>
        <taxon>Vertebrata</taxon>
        <taxon>Euteleostomi</taxon>
        <taxon>Actinopterygii</taxon>
        <taxon>Neopterygii</taxon>
        <taxon>Teleostei</taxon>
        <taxon>Neoteleostei</taxon>
        <taxon>Acanthomorphata</taxon>
        <taxon>Carangaria</taxon>
        <taxon>Carangiformes</taxon>
        <taxon>Echeneidae</taxon>
        <taxon>Echeneis</taxon>
    </lineage>
</organism>
<feature type="transmembrane region" description="Helical" evidence="1">
    <location>
        <begin position="7"/>
        <end position="33"/>
    </location>
</feature>